<dbReference type="RefSeq" id="WP_124855876.1">
    <property type="nucleotide sequence ID" value="NZ_JBEXWX010000022.1"/>
</dbReference>
<dbReference type="OrthoDB" id="3452254at2"/>
<protein>
    <submittedName>
        <fullName evidence="5">ABC transporter</fullName>
    </submittedName>
</protein>
<comment type="caution">
    <text evidence="5">The sequence shown here is derived from an EMBL/GenBank/DDBJ whole genome shotgun (WGS) entry which is preliminary data.</text>
</comment>
<keyword evidence="6" id="KW-1185">Reference proteome</keyword>
<accession>A0A3N9XBK9</accession>
<dbReference type="Gene3D" id="3.40.50.300">
    <property type="entry name" value="P-loop containing nucleotide triphosphate hydrolases"/>
    <property type="match status" value="1"/>
</dbReference>
<dbReference type="PROSITE" id="PS50893">
    <property type="entry name" value="ABC_TRANSPORTER_2"/>
    <property type="match status" value="1"/>
</dbReference>
<organism evidence="5 6">
    <name type="scientific">Micromonospora arida</name>
    <dbReference type="NCBI Taxonomy" id="2203715"/>
    <lineage>
        <taxon>Bacteria</taxon>
        <taxon>Bacillati</taxon>
        <taxon>Actinomycetota</taxon>
        <taxon>Actinomycetes</taxon>
        <taxon>Micromonosporales</taxon>
        <taxon>Micromonosporaceae</taxon>
        <taxon>Micromonospora</taxon>
    </lineage>
</organism>
<dbReference type="InterPro" id="IPR051782">
    <property type="entry name" value="ABC_Transporter_VariousFunc"/>
</dbReference>
<dbReference type="CDD" id="cd03230">
    <property type="entry name" value="ABC_DR_subfamily_A"/>
    <property type="match status" value="1"/>
</dbReference>
<dbReference type="GO" id="GO:0005524">
    <property type="term" value="F:ATP binding"/>
    <property type="evidence" value="ECO:0007669"/>
    <property type="project" value="UniProtKB-KW"/>
</dbReference>
<evidence type="ECO:0000256" key="3">
    <source>
        <dbReference type="ARBA" id="ARBA00022840"/>
    </source>
</evidence>
<evidence type="ECO:0000256" key="2">
    <source>
        <dbReference type="ARBA" id="ARBA00022741"/>
    </source>
</evidence>
<dbReference type="InterPro" id="IPR027417">
    <property type="entry name" value="P-loop_NTPase"/>
</dbReference>
<reference evidence="5 6" key="1">
    <citation type="submission" date="2018-05" db="EMBL/GenBank/DDBJ databases">
        <title>Micromonospora from Atacama Desert.</title>
        <authorList>
            <person name="Carro L."/>
            <person name="Goodfellow M."/>
            <person name="Klenk H.-P."/>
        </authorList>
    </citation>
    <scope>NUCLEOTIDE SEQUENCE [LARGE SCALE GENOMIC DNA]</scope>
    <source>
        <strain evidence="5 6">LB32</strain>
    </source>
</reference>
<feature type="domain" description="ABC transporter" evidence="4">
    <location>
        <begin position="7"/>
        <end position="232"/>
    </location>
</feature>
<dbReference type="PANTHER" id="PTHR42939:SF1">
    <property type="entry name" value="ABC TRANSPORTER ATP-BINDING PROTEIN ALBC-RELATED"/>
    <property type="match status" value="1"/>
</dbReference>
<dbReference type="EMBL" id="QGSY01000159">
    <property type="protein sequence ID" value="RQX10289.1"/>
    <property type="molecule type" value="Genomic_DNA"/>
</dbReference>
<evidence type="ECO:0000256" key="1">
    <source>
        <dbReference type="ARBA" id="ARBA00022448"/>
    </source>
</evidence>
<dbReference type="Pfam" id="PF00005">
    <property type="entry name" value="ABC_tran"/>
    <property type="match status" value="1"/>
</dbReference>
<dbReference type="SMART" id="SM00382">
    <property type="entry name" value="AAA"/>
    <property type="match status" value="1"/>
</dbReference>
<name>A0A3N9XBK9_9ACTN</name>
<evidence type="ECO:0000313" key="6">
    <source>
        <dbReference type="Proteomes" id="UP000266889"/>
    </source>
</evidence>
<keyword evidence="2" id="KW-0547">Nucleotide-binding</keyword>
<dbReference type="GO" id="GO:0016887">
    <property type="term" value="F:ATP hydrolysis activity"/>
    <property type="evidence" value="ECO:0007669"/>
    <property type="project" value="InterPro"/>
</dbReference>
<dbReference type="Proteomes" id="UP000266889">
    <property type="component" value="Unassembled WGS sequence"/>
</dbReference>
<keyword evidence="1" id="KW-0813">Transport</keyword>
<proteinExistence type="predicted"/>
<dbReference type="SUPFAM" id="SSF52540">
    <property type="entry name" value="P-loop containing nucleoside triphosphate hydrolases"/>
    <property type="match status" value="1"/>
</dbReference>
<dbReference type="AlphaFoldDB" id="A0A3N9XBK9"/>
<keyword evidence="3" id="KW-0067">ATP-binding</keyword>
<dbReference type="PANTHER" id="PTHR42939">
    <property type="entry name" value="ABC TRANSPORTER ATP-BINDING PROTEIN ALBC-RELATED"/>
    <property type="match status" value="1"/>
</dbReference>
<evidence type="ECO:0000313" key="5">
    <source>
        <dbReference type="EMBL" id="RQX10289.1"/>
    </source>
</evidence>
<dbReference type="PROSITE" id="PS00211">
    <property type="entry name" value="ABC_TRANSPORTER_1"/>
    <property type="match status" value="1"/>
</dbReference>
<dbReference type="InterPro" id="IPR003439">
    <property type="entry name" value="ABC_transporter-like_ATP-bd"/>
</dbReference>
<evidence type="ECO:0000259" key="4">
    <source>
        <dbReference type="PROSITE" id="PS50893"/>
    </source>
</evidence>
<gene>
    <name evidence="5" type="ORF">DLJ58_12145</name>
</gene>
<sequence>MTSDIALLTEDLTKFYGQRRGIEGLNLEVRAGEVMGFLGPNGAGKTTTIRLLLDFLRPSRGHATVLGLDPRRDKAALHRQIGYLPGELVFPGRDKADDLLHFFAAARGGVAWSQVTELAERLDLDLSRSVRTMSKGNKQKVGLVQAFMHRPAVLVLDEPTSGLDPLMQQEFLAMVRDASGAGQTVFMSSHVLAEVQQAADRVAIVRDGQLAAVERVESLGKRAVRAVEIHFDDPVDPTEFNVLPGVSDVVVSGPVLKCTVDGRIDPLIKAAARHEVVDMLSAEPDLEETFLSFYYHGEGAGDASRAGA</sequence>
<dbReference type="InterPro" id="IPR003593">
    <property type="entry name" value="AAA+_ATPase"/>
</dbReference>
<dbReference type="InterPro" id="IPR017871">
    <property type="entry name" value="ABC_transporter-like_CS"/>
</dbReference>